<keyword evidence="2" id="KW-1185">Reference proteome</keyword>
<gene>
    <name evidence="1" type="ORF">KC01_LOCUS3568</name>
</gene>
<organism evidence="1 2">
    <name type="scientific">Knipowitschia caucasica</name>
    <name type="common">Caucasian dwarf goby</name>
    <name type="synonym">Pomatoschistus caucasicus</name>
    <dbReference type="NCBI Taxonomy" id="637954"/>
    <lineage>
        <taxon>Eukaryota</taxon>
        <taxon>Metazoa</taxon>
        <taxon>Chordata</taxon>
        <taxon>Craniata</taxon>
        <taxon>Vertebrata</taxon>
        <taxon>Euteleostomi</taxon>
        <taxon>Actinopterygii</taxon>
        <taxon>Neopterygii</taxon>
        <taxon>Teleostei</taxon>
        <taxon>Neoteleostei</taxon>
        <taxon>Acanthomorphata</taxon>
        <taxon>Gobiaria</taxon>
        <taxon>Gobiiformes</taxon>
        <taxon>Gobioidei</taxon>
        <taxon>Gobiidae</taxon>
        <taxon>Gobiinae</taxon>
        <taxon>Knipowitschia</taxon>
    </lineage>
</organism>
<evidence type="ECO:0000313" key="1">
    <source>
        <dbReference type="EMBL" id="CAL1571452.1"/>
    </source>
</evidence>
<name>A0AAV2J6I6_KNICA</name>
<proteinExistence type="predicted"/>
<accession>A0AAV2J6I6</accession>
<sequence>MYFIHKPKSTVPALLHLPLSSSRCRSSTWLWLCSLAAFEQLSYGCCFPSCAHNHRTRGAPQQGRVPVLYPLHVAP</sequence>
<dbReference type="EMBL" id="OZ035832">
    <property type="protein sequence ID" value="CAL1571452.1"/>
    <property type="molecule type" value="Genomic_DNA"/>
</dbReference>
<evidence type="ECO:0008006" key="3">
    <source>
        <dbReference type="Google" id="ProtNLM"/>
    </source>
</evidence>
<dbReference type="Proteomes" id="UP001497482">
    <property type="component" value="Chromosome 10"/>
</dbReference>
<evidence type="ECO:0000313" key="2">
    <source>
        <dbReference type="Proteomes" id="UP001497482"/>
    </source>
</evidence>
<reference evidence="1 2" key="1">
    <citation type="submission" date="2024-04" db="EMBL/GenBank/DDBJ databases">
        <authorList>
            <person name="Waldvogel A.-M."/>
            <person name="Schoenle A."/>
        </authorList>
    </citation>
    <scope>NUCLEOTIDE SEQUENCE [LARGE SCALE GENOMIC DNA]</scope>
</reference>
<protein>
    <recommendedName>
        <fullName evidence="3">Secreted protein</fullName>
    </recommendedName>
</protein>
<dbReference type="AlphaFoldDB" id="A0AAV2J6I6"/>